<reference evidence="3" key="1">
    <citation type="journal article" date="2019" name="Int. J. Syst. Evol. Microbiol.">
        <title>The Global Catalogue of Microorganisms (GCM) 10K type strain sequencing project: providing services to taxonomists for standard genome sequencing and annotation.</title>
        <authorList>
            <consortium name="The Broad Institute Genomics Platform"/>
            <consortium name="The Broad Institute Genome Sequencing Center for Infectious Disease"/>
            <person name="Wu L."/>
            <person name="Ma J."/>
        </authorList>
    </citation>
    <scope>NUCLEOTIDE SEQUENCE [LARGE SCALE GENOMIC DNA]</scope>
    <source>
        <strain evidence="3">KCTC 42805</strain>
    </source>
</reference>
<feature type="chain" id="PRO_5046597976" description="T9SS type A sorting domain-containing protein" evidence="1">
    <location>
        <begin position="27"/>
        <end position="137"/>
    </location>
</feature>
<accession>A0ABW5M0K8</accession>
<evidence type="ECO:0000313" key="3">
    <source>
        <dbReference type="Proteomes" id="UP001597469"/>
    </source>
</evidence>
<comment type="caution">
    <text evidence="2">The sequence shown here is derived from an EMBL/GenBank/DDBJ whole genome shotgun (WGS) entry which is preliminary data.</text>
</comment>
<dbReference type="Proteomes" id="UP001597469">
    <property type="component" value="Unassembled WGS sequence"/>
</dbReference>
<evidence type="ECO:0000313" key="2">
    <source>
        <dbReference type="EMBL" id="MFD2570578.1"/>
    </source>
</evidence>
<feature type="signal peptide" evidence="1">
    <location>
        <begin position="1"/>
        <end position="26"/>
    </location>
</feature>
<proteinExistence type="predicted"/>
<dbReference type="EMBL" id="JBHULN010000004">
    <property type="protein sequence ID" value="MFD2570578.1"/>
    <property type="molecule type" value="Genomic_DNA"/>
</dbReference>
<protein>
    <recommendedName>
        <fullName evidence="4">T9SS type A sorting domain-containing protein</fullName>
    </recommendedName>
</protein>
<evidence type="ECO:0000256" key="1">
    <source>
        <dbReference type="SAM" id="SignalP"/>
    </source>
</evidence>
<evidence type="ECO:0008006" key="4">
    <source>
        <dbReference type="Google" id="ProtNLM"/>
    </source>
</evidence>
<dbReference type="RefSeq" id="WP_381521383.1">
    <property type="nucleotide sequence ID" value="NZ_JBHULN010000004.1"/>
</dbReference>
<keyword evidence="3" id="KW-1185">Reference proteome</keyword>
<keyword evidence="1" id="KW-0732">Signal</keyword>
<gene>
    <name evidence="2" type="ORF">ACFSUS_08040</name>
</gene>
<name>A0ABW5M0K8_9BACT</name>
<organism evidence="2 3">
    <name type="scientific">Spirosoma soli</name>
    <dbReference type="NCBI Taxonomy" id="1770529"/>
    <lineage>
        <taxon>Bacteria</taxon>
        <taxon>Pseudomonadati</taxon>
        <taxon>Bacteroidota</taxon>
        <taxon>Cytophagia</taxon>
        <taxon>Cytophagales</taxon>
        <taxon>Cytophagaceae</taxon>
        <taxon>Spirosoma</taxon>
    </lineage>
</organism>
<sequence>MKTLIKPLLFALTLGFVTSVTSFSEANPIGRSKAVATYKTGIYATRTGKLNIALDKQTGGTVDIRLRSNNGTVLYSKHLGKNERMCRTRLNLNDLEDGVYQVEITNGVEVTRQTITLSTKQPALPERTIAMNTVASN</sequence>